<comment type="subcellular location">
    <subcellularLocation>
        <location evidence="1">Cell membrane</location>
    </subcellularLocation>
</comment>
<accession>A0ABY0CV26</accession>
<feature type="domain" description="Glycosyltransferase 2-like" evidence="6">
    <location>
        <begin position="8"/>
        <end position="167"/>
    </location>
</feature>
<sequence>MGEVERVSVIIPTLEEAGRLGRLLDALKGQKGVAMDVVVADGGSIDGTPEVARRVGARVVEVGMASRARQMNAGALVSEGEWLLFLHADSVPADVDLLRDALERMRREEQGGVSERVVGHFSLHFEGAQRGERRRFYRGLERKSALNRALTTNGDQGMLMRRETYEAVGGFDEGLGYLEDQRFIAALEKRGGRRVTLGGYLRTSTRRFEVEGVGARYATMTLIMMAEAVGLEAFLSDEERVYAPQHRAGRLRFFQQLKVFGAVLRTGDRQVVRRRLRGLGVLGWQNLWQVPFGIDVWLWPASHGPTPLMDA</sequence>
<proteinExistence type="predicted"/>
<gene>
    <name evidence="7" type="ORF">EA187_09080</name>
</gene>
<reference evidence="7 8" key="1">
    <citation type="submission" date="2019-01" db="EMBL/GenBank/DDBJ databases">
        <title>Lujinxingia litoralis gen. nov., sp. nov. and Lujinxingia sediminis gen. nov., sp. nov., new members in the order Bradymonadales, isolated from coastal sediment.</title>
        <authorList>
            <person name="Li C.-M."/>
        </authorList>
    </citation>
    <scope>NUCLEOTIDE SEQUENCE [LARGE SCALE GENOMIC DNA]</scope>
    <source>
        <strain evidence="7 8">SEH01</strain>
    </source>
</reference>
<keyword evidence="4" id="KW-0808">Transferase</keyword>
<dbReference type="PANTHER" id="PTHR43646:SF2">
    <property type="entry name" value="GLYCOSYLTRANSFERASE 2-LIKE DOMAIN-CONTAINING PROTEIN"/>
    <property type="match status" value="1"/>
</dbReference>
<dbReference type="Pfam" id="PF00535">
    <property type="entry name" value="Glycos_transf_2"/>
    <property type="match status" value="1"/>
</dbReference>
<keyword evidence="8" id="KW-1185">Reference proteome</keyword>
<evidence type="ECO:0000256" key="1">
    <source>
        <dbReference type="ARBA" id="ARBA00004236"/>
    </source>
</evidence>
<dbReference type="Gene3D" id="3.90.550.10">
    <property type="entry name" value="Spore Coat Polysaccharide Biosynthesis Protein SpsA, Chain A"/>
    <property type="match status" value="1"/>
</dbReference>
<organism evidence="7 8">
    <name type="scientific">Lujinxingia sediminis</name>
    <dbReference type="NCBI Taxonomy" id="2480984"/>
    <lineage>
        <taxon>Bacteria</taxon>
        <taxon>Deltaproteobacteria</taxon>
        <taxon>Bradymonadales</taxon>
        <taxon>Lujinxingiaceae</taxon>
        <taxon>Lujinxingia</taxon>
    </lineage>
</organism>
<keyword evidence="3" id="KW-0328">Glycosyltransferase</keyword>
<name>A0ABY0CV26_9DELT</name>
<dbReference type="Proteomes" id="UP000282926">
    <property type="component" value="Unassembled WGS sequence"/>
</dbReference>
<evidence type="ECO:0000313" key="8">
    <source>
        <dbReference type="Proteomes" id="UP000282926"/>
    </source>
</evidence>
<keyword evidence="5" id="KW-0472">Membrane</keyword>
<dbReference type="PANTHER" id="PTHR43646">
    <property type="entry name" value="GLYCOSYLTRANSFERASE"/>
    <property type="match status" value="1"/>
</dbReference>
<evidence type="ECO:0000256" key="3">
    <source>
        <dbReference type="ARBA" id="ARBA00022676"/>
    </source>
</evidence>
<keyword evidence="2" id="KW-1003">Cell membrane</keyword>
<dbReference type="InterPro" id="IPR029044">
    <property type="entry name" value="Nucleotide-diphossugar_trans"/>
</dbReference>
<evidence type="ECO:0000259" key="6">
    <source>
        <dbReference type="Pfam" id="PF00535"/>
    </source>
</evidence>
<evidence type="ECO:0000313" key="7">
    <source>
        <dbReference type="EMBL" id="RVU45900.1"/>
    </source>
</evidence>
<comment type="caution">
    <text evidence="7">The sequence shown here is derived from an EMBL/GenBank/DDBJ whole genome shotgun (WGS) entry which is preliminary data.</text>
</comment>
<evidence type="ECO:0000256" key="4">
    <source>
        <dbReference type="ARBA" id="ARBA00022679"/>
    </source>
</evidence>
<evidence type="ECO:0000256" key="5">
    <source>
        <dbReference type="ARBA" id="ARBA00023136"/>
    </source>
</evidence>
<evidence type="ECO:0000256" key="2">
    <source>
        <dbReference type="ARBA" id="ARBA00022475"/>
    </source>
</evidence>
<protein>
    <submittedName>
        <fullName evidence="7">Glycosyltransferase</fullName>
    </submittedName>
</protein>
<dbReference type="EMBL" id="SADD01000003">
    <property type="protein sequence ID" value="RVU45900.1"/>
    <property type="molecule type" value="Genomic_DNA"/>
</dbReference>
<dbReference type="SUPFAM" id="SSF53448">
    <property type="entry name" value="Nucleotide-diphospho-sugar transferases"/>
    <property type="match status" value="1"/>
</dbReference>
<dbReference type="InterPro" id="IPR001173">
    <property type="entry name" value="Glyco_trans_2-like"/>
</dbReference>